<evidence type="ECO:0000313" key="7">
    <source>
        <dbReference type="Proteomes" id="UP000094936"/>
    </source>
</evidence>
<dbReference type="InterPro" id="IPR017871">
    <property type="entry name" value="ABC_transporter-like_CS"/>
</dbReference>
<dbReference type="SUPFAM" id="SSF52540">
    <property type="entry name" value="P-loop containing nucleoside triphosphate hydrolases"/>
    <property type="match status" value="1"/>
</dbReference>
<protein>
    <submittedName>
        <fullName evidence="6">Hydrogenase expression protein</fullName>
    </submittedName>
</protein>
<gene>
    <name evidence="6" type="ORF">A8L45_02205</name>
</gene>
<dbReference type="RefSeq" id="WP_068898760.1">
    <property type="nucleotide sequence ID" value="NZ_JBHUIF010000032.1"/>
</dbReference>
<keyword evidence="3" id="KW-0547">Nucleotide-binding</keyword>
<dbReference type="PROSITE" id="PS50893">
    <property type="entry name" value="ABC_TRANSPORTER_2"/>
    <property type="match status" value="1"/>
</dbReference>
<evidence type="ECO:0000256" key="1">
    <source>
        <dbReference type="ARBA" id="ARBA00005417"/>
    </source>
</evidence>
<dbReference type="Gene3D" id="3.40.50.300">
    <property type="entry name" value="P-loop containing nucleotide triphosphate hydrolases"/>
    <property type="match status" value="1"/>
</dbReference>
<organism evidence="6 7">
    <name type="scientific">Veronia pacifica</name>
    <dbReference type="NCBI Taxonomy" id="1080227"/>
    <lineage>
        <taxon>Bacteria</taxon>
        <taxon>Pseudomonadati</taxon>
        <taxon>Pseudomonadota</taxon>
        <taxon>Gammaproteobacteria</taxon>
        <taxon>Vibrionales</taxon>
        <taxon>Vibrionaceae</taxon>
        <taxon>Veronia</taxon>
    </lineage>
</organism>
<dbReference type="EMBL" id="LYBM01000002">
    <property type="protein sequence ID" value="ODA35869.1"/>
    <property type="molecule type" value="Genomic_DNA"/>
</dbReference>
<dbReference type="Proteomes" id="UP000094936">
    <property type="component" value="Unassembled WGS sequence"/>
</dbReference>
<dbReference type="GO" id="GO:0005524">
    <property type="term" value="F:ATP binding"/>
    <property type="evidence" value="ECO:0007669"/>
    <property type="project" value="UniProtKB-KW"/>
</dbReference>
<dbReference type="InterPro" id="IPR050166">
    <property type="entry name" value="ABC_transporter_ATP-bind"/>
</dbReference>
<dbReference type="OrthoDB" id="9802264at2"/>
<dbReference type="PANTHER" id="PTHR42788">
    <property type="entry name" value="TAURINE IMPORT ATP-BINDING PROTEIN-RELATED"/>
    <property type="match status" value="1"/>
</dbReference>
<sequence length="252" mass="27326">MTDAVGIQLSRVAIQYQTSENKTLSSVNMVMPAGKWTSILGKSGCGKTTMLRALAGLLEPGTVFHGDVLTSDGIPLSDRVAYMAQQDLLYPWLNVMENICLSQRFGGKSADYDRARMLLKAVGLDEVAESYPEQLSGGMRQRVALARTLMQDKPVVLMDEPFSAVDAVTRYQLQDLAVRLLKGKTILLVTHDPQEAARLADAIYIFQGSPAYASPLAVPMSQTPRDIDVDAISLQQTILSMLGAKGGQYAGL</sequence>
<dbReference type="PROSITE" id="PS00211">
    <property type="entry name" value="ABC_TRANSPORTER_1"/>
    <property type="match status" value="1"/>
</dbReference>
<accession>A0A1C3ERJ5</accession>
<dbReference type="STRING" id="1080227.A8L45_02205"/>
<proteinExistence type="inferred from homology"/>
<dbReference type="SMART" id="SM00382">
    <property type="entry name" value="AAA"/>
    <property type="match status" value="1"/>
</dbReference>
<evidence type="ECO:0000259" key="5">
    <source>
        <dbReference type="PROSITE" id="PS50893"/>
    </source>
</evidence>
<keyword evidence="2" id="KW-0813">Transport</keyword>
<keyword evidence="4" id="KW-0067">ATP-binding</keyword>
<reference evidence="6 7" key="1">
    <citation type="submission" date="2016-05" db="EMBL/GenBank/DDBJ databases">
        <title>Genomic Taxonomy of the Vibrionaceae.</title>
        <authorList>
            <person name="Gomez-Gil B."/>
            <person name="Enciso-Ibarra J."/>
        </authorList>
    </citation>
    <scope>NUCLEOTIDE SEQUENCE [LARGE SCALE GENOMIC DNA]</scope>
    <source>
        <strain evidence="6 7">CAIM 1920</strain>
    </source>
</reference>
<feature type="domain" description="ABC transporter" evidence="5">
    <location>
        <begin position="7"/>
        <end position="233"/>
    </location>
</feature>
<keyword evidence="7" id="KW-1185">Reference proteome</keyword>
<dbReference type="Pfam" id="PF00005">
    <property type="entry name" value="ABC_tran"/>
    <property type="match status" value="1"/>
</dbReference>
<evidence type="ECO:0000256" key="4">
    <source>
        <dbReference type="ARBA" id="ARBA00022840"/>
    </source>
</evidence>
<name>A0A1C3ERJ5_9GAMM</name>
<dbReference type="PANTHER" id="PTHR42788:SF19">
    <property type="entry name" value="ALIPHATIC SULFONATES IMPORT ATP-BINDING PROTEIN SSUB 2"/>
    <property type="match status" value="1"/>
</dbReference>
<comment type="caution">
    <text evidence="6">The sequence shown here is derived from an EMBL/GenBank/DDBJ whole genome shotgun (WGS) entry which is preliminary data.</text>
</comment>
<evidence type="ECO:0000256" key="2">
    <source>
        <dbReference type="ARBA" id="ARBA00022448"/>
    </source>
</evidence>
<dbReference type="InterPro" id="IPR003593">
    <property type="entry name" value="AAA+_ATPase"/>
</dbReference>
<dbReference type="InterPro" id="IPR027417">
    <property type="entry name" value="P-loop_NTPase"/>
</dbReference>
<comment type="similarity">
    <text evidence="1">Belongs to the ABC transporter superfamily.</text>
</comment>
<evidence type="ECO:0000256" key="3">
    <source>
        <dbReference type="ARBA" id="ARBA00022741"/>
    </source>
</evidence>
<dbReference type="InterPro" id="IPR003439">
    <property type="entry name" value="ABC_transporter-like_ATP-bd"/>
</dbReference>
<dbReference type="GO" id="GO:0016887">
    <property type="term" value="F:ATP hydrolysis activity"/>
    <property type="evidence" value="ECO:0007669"/>
    <property type="project" value="InterPro"/>
</dbReference>
<evidence type="ECO:0000313" key="6">
    <source>
        <dbReference type="EMBL" id="ODA35869.1"/>
    </source>
</evidence>
<dbReference type="AlphaFoldDB" id="A0A1C3ERJ5"/>